<dbReference type="Proteomes" id="UP001265746">
    <property type="component" value="Unassembled WGS sequence"/>
</dbReference>
<gene>
    <name evidence="2" type="ORF">N8I77_007304</name>
</gene>
<dbReference type="EMBL" id="JAUJFL010000004">
    <property type="protein sequence ID" value="KAK2604366.1"/>
    <property type="molecule type" value="Genomic_DNA"/>
</dbReference>
<evidence type="ECO:0000313" key="2">
    <source>
        <dbReference type="EMBL" id="KAK2604366.1"/>
    </source>
</evidence>
<keyword evidence="3" id="KW-1185">Reference proteome</keyword>
<dbReference type="AlphaFoldDB" id="A0AAD9SBE1"/>
<proteinExistence type="predicted"/>
<organism evidence="2 3">
    <name type="scientific">Phomopsis amygdali</name>
    <name type="common">Fusicoccum amygdali</name>
    <dbReference type="NCBI Taxonomy" id="1214568"/>
    <lineage>
        <taxon>Eukaryota</taxon>
        <taxon>Fungi</taxon>
        <taxon>Dikarya</taxon>
        <taxon>Ascomycota</taxon>
        <taxon>Pezizomycotina</taxon>
        <taxon>Sordariomycetes</taxon>
        <taxon>Sordariomycetidae</taxon>
        <taxon>Diaporthales</taxon>
        <taxon>Diaporthaceae</taxon>
        <taxon>Diaporthe</taxon>
    </lineage>
</organism>
<sequence>MSDPLSITASVAGIISLGVQVVGGITQYFDAVRERKDDVASAKAHVVRMQELLKLVGNVAAEVEPTHATTAAFLKAAASVQPELQALEGFVRSLDTAKFPSPSHEVIGKVYVQAKRLTYPFHRPTMDRLQSRLIQVNTMLQAALQILIL</sequence>
<accession>A0AAD9SBE1</accession>
<name>A0AAD9SBE1_PHOAM</name>
<keyword evidence="1" id="KW-1133">Transmembrane helix</keyword>
<reference evidence="2" key="1">
    <citation type="submission" date="2023-06" db="EMBL/GenBank/DDBJ databases">
        <authorList>
            <person name="Noh H."/>
        </authorList>
    </citation>
    <scope>NUCLEOTIDE SEQUENCE</scope>
    <source>
        <strain evidence="2">DUCC20226</strain>
    </source>
</reference>
<keyword evidence="1" id="KW-0472">Membrane</keyword>
<comment type="caution">
    <text evidence="2">The sequence shown here is derived from an EMBL/GenBank/DDBJ whole genome shotgun (WGS) entry which is preliminary data.</text>
</comment>
<feature type="transmembrane region" description="Helical" evidence="1">
    <location>
        <begin position="6"/>
        <end position="26"/>
    </location>
</feature>
<protein>
    <submittedName>
        <fullName evidence="2">Uncharacterized protein</fullName>
    </submittedName>
</protein>
<keyword evidence="1" id="KW-0812">Transmembrane</keyword>
<evidence type="ECO:0000313" key="3">
    <source>
        <dbReference type="Proteomes" id="UP001265746"/>
    </source>
</evidence>
<evidence type="ECO:0000256" key="1">
    <source>
        <dbReference type="SAM" id="Phobius"/>
    </source>
</evidence>